<reference evidence="1 2" key="1">
    <citation type="submission" date="2020-08" db="EMBL/GenBank/DDBJ databases">
        <title>A Genomic Blueprint of the Chicken Gut Microbiome.</title>
        <authorList>
            <person name="Gilroy R."/>
            <person name="Ravi A."/>
            <person name="Getino M."/>
            <person name="Pursley I."/>
            <person name="Horton D.L."/>
            <person name="Alikhan N.-F."/>
            <person name="Baker D."/>
            <person name="Gharbi K."/>
            <person name="Hall N."/>
            <person name="Watson M."/>
            <person name="Adriaenssens E.M."/>
            <person name="Foster-Nyarko E."/>
            <person name="Jarju S."/>
            <person name="Secka A."/>
            <person name="Antonio M."/>
            <person name="Oren A."/>
            <person name="Chaudhuri R."/>
            <person name="La Ragione R.M."/>
            <person name="Hildebrand F."/>
            <person name="Pallen M.J."/>
        </authorList>
    </citation>
    <scope>NUCLEOTIDE SEQUENCE [LARGE SCALE GENOMIC DNA]</scope>
    <source>
        <strain evidence="1 2">Re31</strain>
    </source>
</reference>
<evidence type="ECO:0000313" key="1">
    <source>
        <dbReference type="EMBL" id="MBD8026422.1"/>
    </source>
</evidence>
<dbReference type="EMBL" id="JACSQA010000007">
    <property type="protein sequence ID" value="MBD8026422.1"/>
    <property type="molecule type" value="Genomic_DNA"/>
</dbReference>
<proteinExistence type="predicted"/>
<evidence type="ECO:0000313" key="2">
    <source>
        <dbReference type="Proteomes" id="UP000640930"/>
    </source>
</evidence>
<organism evidence="1 2">
    <name type="scientific">Ureibacillus galli</name>
    <dbReference type="NCBI Taxonomy" id="2762222"/>
    <lineage>
        <taxon>Bacteria</taxon>
        <taxon>Bacillati</taxon>
        <taxon>Bacillota</taxon>
        <taxon>Bacilli</taxon>
        <taxon>Bacillales</taxon>
        <taxon>Caryophanaceae</taxon>
        <taxon>Ureibacillus</taxon>
    </lineage>
</organism>
<dbReference type="Proteomes" id="UP000640930">
    <property type="component" value="Unassembled WGS sequence"/>
</dbReference>
<protein>
    <submittedName>
        <fullName evidence="1">Uncharacterized protein</fullName>
    </submittedName>
</protein>
<gene>
    <name evidence="1" type="ORF">H9636_07090</name>
</gene>
<name>A0ABR8XB39_9BACL</name>
<comment type="caution">
    <text evidence="1">The sequence shown here is derived from an EMBL/GenBank/DDBJ whole genome shotgun (WGS) entry which is preliminary data.</text>
</comment>
<keyword evidence="2" id="KW-1185">Reference proteome</keyword>
<sequence length="112" mass="13465">MKRNHVTNHLKRKEWERRKMAMKNKQAKETIEGKTFIFQHPGLDAALDMRERAKDANGNTSEKELYKEFLEHVVFVEEDGVPQRINIEYFEQFDSIKVFTEVMRKASKFIFR</sequence>
<accession>A0ABR8XB39</accession>